<dbReference type="RefSeq" id="WP_274352977.1">
    <property type="nucleotide sequence ID" value="NZ_JAQZSM010000014.1"/>
</dbReference>
<evidence type="ECO:0000313" key="1">
    <source>
        <dbReference type="EMBL" id="MDD7972299.1"/>
    </source>
</evidence>
<dbReference type="Proteomes" id="UP001431784">
    <property type="component" value="Unassembled WGS sequence"/>
</dbReference>
<name>A0ABT5TAZ4_9RHOB</name>
<evidence type="ECO:0008006" key="3">
    <source>
        <dbReference type="Google" id="ProtNLM"/>
    </source>
</evidence>
<reference evidence="1" key="1">
    <citation type="submission" date="2023-02" db="EMBL/GenBank/DDBJ databases">
        <title>Description of Roseinatronobacter alkalisoli sp. nov., an alkaliphilic bacerium isolated from soda soil.</title>
        <authorList>
            <person name="Wei W."/>
        </authorList>
    </citation>
    <scope>NUCLEOTIDE SEQUENCE</scope>
    <source>
        <strain evidence="1">HJB301</strain>
    </source>
</reference>
<accession>A0ABT5TAZ4</accession>
<comment type="caution">
    <text evidence="1">The sequence shown here is derived from an EMBL/GenBank/DDBJ whole genome shotgun (WGS) entry which is preliminary data.</text>
</comment>
<sequence length="67" mass="7068">MAKIGALAGRWTVRSDYIVNQAIEQYIEANTLQMQRISDGIAAACDSKVAPTGEVFGGIAAMHGRSG</sequence>
<gene>
    <name evidence="1" type="ORF">PUT78_14450</name>
</gene>
<proteinExistence type="predicted"/>
<dbReference type="EMBL" id="JAQZSM010000014">
    <property type="protein sequence ID" value="MDD7972299.1"/>
    <property type="molecule type" value="Genomic_DNA"/>
</dbReference>
<protein>
    <recommendedName>
        <fullName evidence="3">CopG family transcriptional regulator</fullName>
    </recommendedName>
</protein>
<keyword evidence="2" id="KW-1185">Reference proteome</keyword>
<evidence type="ECO:0000313" key="2">
    <source>
        <dbReference type="Proteomes" id="UP001431784"/>
    </source>
</evidence>
<organism evidence="1 2">
    <name type="scientific">Roseinatronobacter alkalisoli</name>
    <dbReference type="NCBI Taxonomy" id="3028235"/>
    <lineage>
        <taxon>Bacteria</taxon>
        <taxon>Pseudomonadati</taxon>
        <taxon>Pseudomonadota</taxon>
        <taxon>Alphaproteobacteria</taxon>
        <taxon>Rhodobacterales</taxon>
        <taxon>Paracoccaceae</taxon>
        <taxon>Roseinatronobacter</taxon>
    </lineage>
</organism>